<gene>
    <name evidence="2" type="ORF">ABVK25_002082</name>
</gene>
<dbReference type="Proteomes" id="UP001590951">
    <property type="component" value="Unassembled WGS sequence"/>
</dbReference>
<sequence length="85" mass="9238">MVGFGVSVSNTNEGSNGPSSLFTPEPNKTYQINPSMVLYLTDGSYAKDGVIDISKTEKLLKINFDVTKERVTVIHDADKKSSIQA</sequence>
<evidence type="ECO:0000256" key="1">
    <source>
        <dbReference type="SAM" id="MobiDB-lite"/>
    </source>
</evidence>
<protein>
    <submittedName>
        <fullName evidence="2">Uncharacterized protein</fullName>
    </submittedName>
</protein>
<evidence type="ECO:0000313" key="3">
    <source>
        <dbReference type="Proteomes" id="UP001590951"/>
    </source>
</evidence>
<proteinExistence type="predicted"/>
<reference evidence="2 3" key="1">
    <citation type="submission" date="2024-09" db="EMBL/GenBank/DDBJ databases">
        <title>Rethinking Asexuality: The Enigmatic Case of Functional Sexual Genes in Lepraria (Stereocaulaceae).</title>
        <authorList>
            <person name="Doellman M."/>
            <person name="Sun Y."/>
            <person name="Barcenas-Pena A."/>
            <person name="Lumbsch H.T."/>
            <person name="Grewe F."/>
        </authorList>
    </citation>
    <scope>NUCLEOTIDE SEQUENCE [LARGE SCALE GENOMIC DNA]</scope>
    <source>
        <strain evidence="2 3">Grewe 0041</strain>
    </source>
</reference>
<comment type="caution">
    <text evidence="2">The sequence shown here is derived from an EMBL/GenBank/DDBJ whole genome shotgun (WGS) entry which is preliminary data.</text>
</comment>
<dbReference type="EMBL" id="JBHFEH010000004">
    <property type="protein sequence ID" value="KAL2057698.1"/>
    <property type="molecule type" value="Genomic_DNA"/>
</dbReference>
<evidence type="ECO:0000313" key="2">
    <source>
        <dbReference type="EMBL" id="KAL2057698.1"/>
    </source>
</evidence>
<accession>A0ABR4BNZ6</accession>
<feature type="region of interest" description="Disordered" evidence="1">
    <location>
        <begin position="1"/>
        <end position="27"/>
    </location>
</feature>
<keyword evidence="3" id="KW-1185">Reference proteome</keyword>
<name>A0ABR4BNZ6_9LECA</name>
<organism evidence="2 3">
    <name type="scientific">Lepraria finkii</name>
    <dbReference type="NCBI Taxonomy" id="1340010"/>
    <lineage>
        <taxon>Eukaryota</taxon>
        <taxon>Fungi</taxon>
        <taxon>Dikarya</taxon>
        <taxon>Ascomycota</taxon>
        <taxon>Pezizomycotina</taxon>
        <taxon>Lecanoromycetes</taxon>
        <taxon>OSLEUM clade</taxon>
        <taxon>Lecanoromycetidae</taxon>
        <taxon>Lecanorales</taxon>
        <taxon>Lecanorineae</taxon>
        <taxon>Stereocaulaceae</taxon>
        <taxon>Lepraria</taxon>
    </lineage>
</organism>
<feature type="compositionally biased region" description="Polar residues" evidence="1">
    <location>
        <begin position="7"/>
        <end position="27"/>
    </location>
</feature>